<feature type="compositionally biased region" description="Low complexity" evidence="3">
    <location>
        <begin position="24"/>
        <end position="41"/>
    </location>
</feature>
<dbReference type="Pfam" id="PF00300">
    <property type="entry name" value="His_Phos_1"/>
    <property type="match status" value="2"/>
</dbReference>
<dbReference type="GeneID" id="43580355"/>
<keyword evidence="6" id="KW-1185">Reference proteome</keyword>
<feature type="compositionally biased region" description="Low complexity" evidence="3">
    <location>
        <begin position="196"/>
        <end position="213"/>
    </location>
</feature>
<dbReference type="Pfam" id="PF01591">
    <property type="entry name" value="6PF2K"/>
    <property type="match status" value="2"/>
</dbReference>
<dbReference type="SMART" id="SM00855">
    <property type="entry name" value="PGAM"/>
    <property type="match status" value="1"/>
</dbReference>
<accession>A0A5E8B6T3</accession>
<dbReference type="Proteomes" id="UP000398389">
    <property type="component" value="Unassembled WGS sequence"/>
</dbReference>
<feature type="region of interest" description="Disordered" evidence="3">
    <location>
        <begin position="253"/>
        <end position="277"/>
    </location>
</feature>
<dbReference type="EMBL" id="CABVLU010000001">
    <property type="protein sequence ID" value="VVT47083.1"/>
    <property type="molecule type" value="Genomic_DNA"/>
</dbReference>
<gene>
    <name evidence="5" type="ORF">SAPINGB_P001534</name>
</gene>
<dbReference type="PRINTS" id="PR00991">
    <property type="entry name" value="6PFRUCTKNASE"/>
</dbReference>
<evidence type="ECO:0000259" key="4">
    <source>
        <dbReference type="Pfam" id="PF01591"/>
    </source>
</evidence>
<feature type="compositionally biased region" description="Low complexity" evidence="3">
    <location>
        <begin position="253"/>
        <end position="268"/>
    </location>
</feature>
<feature type="region of interest" description="Disordered" evidence="3">
    <location>
        <begin position="196"/>
        <end position="216"/>
    </location>
</feature>
<feature type="compositionally biased region" description="Low complexity" evidence="3">
    <location>
        <begin position="130"/>
        <end position="146"/>
    </location>
</feature>
<dbReference type="GO" id="GO:0005524">
    <property type="term" value="F:ATP binding"/>
    <property type="evidence" value="ECO:0007669"/>
    <property type="project" value="UniProtKB-KW"/>
</dbReference>
<dbReference type="PROSITE" id="PS00175">
    <property type="entry name" value="PG_MUTASE"/>
    <property type="match status" value="1"/>
</dbReference>
<evidence type="ECO:0000313" key="5">
    <source>
        <dbReference type="EMBL" id="VVT47083.1"/>
    </source>
</evidence>
<reference evidence="5 6" key="1">
    <citation type="submission" date="2019-09" db="EMBL/GenBank/DDBJ databases">
        <authorList>
            <person name="Brejova B."/>
        </authorList>
    </citation>
    <scope>NUCLEOTIDE SEQUENCE [LARGE SCALE GENOMIC DNA]</scope>
</reference>
<dbReference type="InterPro" id="IPR027417">
    <property type="entry name" value="P-loop_NTPase"/>
</dbReference>
<feature type="region of interest" description="Disordered" evidence="3">
    <location>
        <begin position="130"/>
        <end position="174"/>
    </location>
</feature>
<dbReference type="OrthoDB" id="267323at2759"/>
<evidence type="ECO:0000256" key="2">
    <source>
        <dbReference type="ARBA" id="ARBA00022840"/>
    </source>
</evidence>
<dbReference type="GO" id="GO:0005829">
    <property type="term" value="C:cytosol"/>
    <property type="evidence" value="ECO:0007669"/>
    <property type="project" value="TreeGrafter"/>
</dbReference>
<feature type="region of interest" description="Disordered" evidence="3">
    <location>
        <begin position="950"/>
        <end position="972"/>
    </location>
</feature>
<dbReference type="InterPro" id="IPR001345">
    <property type="entry name" value="PG/BPGM_mutase_AS"/>
</dbReference>
<feature type="compositionally biased region" description="Polar residues" evidence="3">
    <location>
        <begin position="461"/>
        <end position="472"/>
    </location>
</feature>
<dbReference type="AlphaFoldDB" id="A0A5E8B6T3"/>
<dbReference type="SUPFAM" id="SSF53254">
    <property type="entry name" value="Phosphoglycerate mutase-like"/>
    <property type="match status" value="1"/>
</dbReference>
<dbReference type="RefSeq" id="XP_031852146.1">
    <property type="nucleotide sequence ID" value="XM_031996255.1"/>
</dbReference>
<dbReference type="CDD" id="cd07067">
    <property type="entry name" value="HP_PGM_like"/>
    <property type="match status" value="1"/>
</dbReference>
<sequence length="1060" mass="114598">MPSNQQQSSNISQKQTFLSDQINSSSSSSSSLSSLSSTSSTDSPDLHATAPGQSLSPVFNRWPASDTPEGSHVSSPRDFSLAGQNYYSFGGSGSESLNTTPPGGSVTGTSCLSSVPHLAIGSIYSPTAAAASSSSSSSSSPNSTPSQGPLSSDLHGFPTRSATNLACPPHHRSTLASLSPMTSAVSPAGTPVLSAVSAAPSPSTIPSSETSTSKVPTIEEEVASDFGTVPKSTTTTTTTTTKTTTKVAPVVATSQQAQNNQQQQQQQQFPTSTVPHRRATTLDVPGLTRSRVSPNGYISQRDVGSKLVIVMVGLPARGKSYVTNKLCRYLNWQQHNTRIFNVGNTRRKANKAAGPASVPLPDSGPHTKVWSQPPSNHHLSENEATAANLVLLRGPGGYKNEAAKHEYELKQELYNNGNGNGVVEGSTTIVNSSGDDDTIAGAATTATTATTTAAGAAAVSTGPTDSNHGNQPPANPPTSSPDSSLKSGPDSDTTKKHNTEQTADFFSADNPESFALREKWAMDTLDDLLDYVVEGPGSVGILDATNTTIARRHKVLNRIKERSNGQLKVLYLESICSDYSIIERNIRLKLSGPDYKDCDTEVALKDFVDRMRNYEKVYQPITEDEDNSGDDFQYIKMIDVGKKVVCYNIKGFLAGQVVFFLLNFNLAERQIWITRHGESLDNAAGRIGGDSPLTPRGQKFAKALARFMDYQKSQFRKNQLKQFENTDHFLETTTPPLPRPKVPEEPNFCVWTSMLKRAIDTAGYFDEDVYDVKEMRMLNELGAGICDGMTYPEIKQTYPQEYQARMANKISYRYPGPGGESYLDVINRLRPVIVEVERMTDNALIIAHRVVCRILLAYFMNLSQDSIGDLDVPLHTLYCLEPKPYGVSWEAYEYDDKTDWFYRVPKETMLERNRRPSIAPPLSGRSRQYSVMPTTTVEVVPPVYSAAASHVTPLHHHHQHHQHQQHHNHNHIQNRQISTATTFLAGPGSAPGSVPIAIPVAANRGGAGSNSSSASSSYTGHHNHSASSSTSTIAAPVPTALSSALPTVSELSARLNSLRH</sequence>
<feature type="region of interest" description="Disordered" evidence="3">
    <location>
        <begin position="1"/>
        <end position="78"/>
    </location>
</feature>
<feature type="compositionally biased region" description="Basic residues" evidence="3">
    <location>
        <begin position="953"/>
        <end position="972"/>
    </location>
</feature>
<evidence type="ECO:0000256" key="3">
    <source>
        <dbReference type="SAM" id="MobiDB-lite"/>
    </source>
</evidence>
<feature type="domain" description="6-phosphofructo-2-kinase" evidence="4">
    <location>
        <begin position="495"/>
        <end position="666"/>
    </location>
</feature>
<feature type="compositionally biased region" description="Low complexity" evidence="3">
    <location>
        <begin position="1"/>
        <end position="13"/>
    </location>
</feature>
<dbReference type="PANTHER" id="PTHR10606:SF32">
    <property type="entry name" value="6-PHOSPHOFRUCTO-2-KINASE 1"/>
    <property type="match status" value="1"/>
</dbReference>
<dbReference type="InterPro" id="IPR029033">
    <property type="entry name" value="His_PPase_superfam"/>
</dbReference>
<feature type="region of interest" description="Disordered" evidence="3">
    <location>
        <begin position="454"/>
        <end position="508"/>
    </location>
</feature>
<dbReference type="PANTHER" id="PTHR10606">
    <property type="entry name" value="6-PHOSPHOFRUCTO-2-KINASE/FRUCTOSE-2,6-BISPHOSPHATASE"/>
    <property type="match status" value="1"/>
</dbReference>
<dbReference type="Gene3D" id="3.40.50.300">
    <property type="entry name" value="P-loop containing nucleotide triphosphate hydrolases"/>
    <property type="match status" value="2"/>
</dbReference>
<dbReference type="InterPro" id="IPR003094">
    <property type="entry name" value="6Pfruct_kin"/>
</dbReference>
<feature type="domain" description="6-phosphofructo-2-kinase" evidence="4">
    <location>
        <begin position="299"/>
        <end position="355"/>
    </location>
</feature>
<keyword evidence="1" id="KW-0547">Nucleotide-binding</keyword>
<dbReference type="GO" id="GO:0006000">
    <property type="term" value="P:fructose metabolic process"/>
    <property type="evidence" value="ECO:0007669"/>
    <property type="project" value="InterPro"/>
</dbReference>
<name>A0A5E8B6T3_9ASCO</name>
<evidence type="ECO:0000313" key="6">
    <source>
        <dbReference type="Proteomes" id="UP000398389"/>
    </source>
</evidence>
<feature type="region of interest" description="Disordered" evidence="3">
    <location>
        <begin position="1004"/>
        <end position="1032"/>
    </location>
</feature>
<dbReference type="InterPro" id="IPR013078">
    <property type="entry name" value="His_Pase_superF_clade-1"/>
</dbReference>
<dbReference type="SUPFAM" id="SSF52540">
    <property type="entry name" value="P-loop containing nucleoside triphosphate hydrolases"/>
    <property type="match status" value="1"/>
</dbReference>
<dbReference type="Gene3D" id="3.40.50.1240">
    <property type="entry name" value="Phosphoglycerate mutase-like"/>
    <property type="match status" value="1"/>
</dbReference>
<feature type="compositionally biased region" description="Polar residues" evidence="3">
    <location>
        <begin position="14"/>
        <end position="23"/>
    </location>
</feature>
<dbReference type="InterPro" id="IPR013079">
    <property type="entry name" value="6Phosfructo_kin"/>
</dbReference>
<proteinExistence type="predicted"/>
<dbReference type="GO" id="GO:0003873">
    <property type="term" value="F:6-phosphofructo-2-kinase activity"/>
    <property type="evidence" value="ECO:0007669"/>
    <property type="project" value="InterPro"/>
</dbReference>
<keyword evidence="2" id="KW-0067">ATP-binding</keyword>
<evidence type="ECO:0000256" key="1">
    <source>
        <dbReference type="ARBA" id="ARBA00022741"/>
    </source>
</evidence>
<protein>
    <recommendedName>
        <fullName evidence="4">6-phosphofructo-2-kinase domain-containing protein</fullName>
    </recommendedName>
</protein>
<organism evidence="5 6">
    <name type="scientific">Magnusiomyces paraingens</name>
    <dbReference type="NCBI Taxonomy" id="2606893"/>
    <lineage>
        <taxon>Eukaryota</taxon>
        <taxon>Fungi</taxon>
        <taxon>Dikarya</taxon>
        <taxon>Ascomycota</taxon>
        <taxon>Saccharomycotina</taxon>
        <taxon>Dipodascomycetes</taxon>
        <taxon>Dipodascales</taxon>
        <taxon>Dipodascaceae</taxon>
        <taxon>Magnusiomyces</taxon>
    </lineage>
</organism>
<dbReference type="GO" id="GO:0006003">
    <property type="term" value="P:fructose 2,6-bisphosphate metabolic process"/>
    <property type="evidence" value="ECO:0007669"/>
    <property type="project" value="InterPro"/>
</dbReference>